<dbReference type="PANTHER" id="PTHR43384:SF15">
    <property type="entry name" value="ATP-BINDING PROTEIN"/>
    <property type="match status" value="1"/>
</dbReference>
<dbReference type="GO" id="GO:0051782">
    <property type="term" value="P:negative regulation of cell division"/>
    <property type="evidence" value="ECO:0007669"/>
    <property type="project" value="TreeGrafter"/>
</dbReference>
<dbReference type="GO" id="GO:0005524">
    <property type="term" value="F:ATP binding"/>
    <property type="evidence" value="ECO:0007669"/>
    <property type="project" value="TreeGrafter"/>
</dbReference>
<gene>
    <name evidence="2" type="ORF">V4D30_06265</name>
</gene>
<dbReference type="KEGG" id="taut:V4D30_06265"/>
<dbReference type="RefSeq" id="WP_353683479.1">
    <property type="nucleotide sequence ID" value="NZ_CP144373.1"/>
</dbReference>
<dbReference type="GO" id="GO:0005829">
    <property type="term" value="C:cytosol"/>
    <property type="evidence" value="ECO:0007669"/>
    <property type="project" value="TreeGrafter"/>
</dbReference>
<evidence type="ECO:0000259" key="1">
    <source>
        <dbReference type="Pfam" id="PF01656"/>
    </source>
</evidence>
<dbReference type="InterPro" id="IPR002586">
    <property type="entry name" value="CobQ/CobB/MinD/ParA_Nub-bd_dom"/>
</dbReference>
<dbReference type="Pfam" id="PF01656">
    <property type="entry name" value="CbiA"/>
    <property type="match status" value="1"/>
</dbReference>
<dbReference type="PIRSF" id="PIRSF005647">
    <property type="entry name" value="CooC"/>
    <property type="match status" value="1"/>
</dbReference>
<dbReference type="InterPro" id="IPR027417">
    <property type="entry name" value="P-loop_NTPase"/>
</dbReference>
<organism evidence="2">
    <name type="scientific">Thermodesulfovibrio autotrophicus</name>
    <dbReference type="NCBI Taxonomy" id="3118333"/>
    <lineage>
        <taxon>Bacteria</taxon>
        <taxon>Pseudomonadati</taxon>
        <taxon>Nitrospirota</taxon>
        <taxon>Thermodesulfovibrionia</taxon>
        <taxon>Thermodesulfovibrionales</taxon>
        <taxon>Thermodesulfovibrionaceae</taxon>
        <taxon>Thermodesulfovibrio</taxon>
    </lineage>
</organism>
<accession>A0AAU8GU11</accession>
<proteinExistence type="predicted"/>
<reference evidence="2" key="1">
    <citation type="submission" date="2024-01" db="EMBL/GenBank/DDBJ databases">
        <title>The first autotrophic representatives of the genus Thermodesulfovibrio.</title>
        <authorList>
            <person name="Maltseva A.I."/>
            <person name="Elcheninov A.G."/>
            <person name="Kublanov I.V."/>
            <person name="Lebedinsky A.V."/>
            <person name="Frolov E.N."/>
        </authorList>
    </citation>
    <scope>NUCLEOTIDE SEQUENCE</scope>
    <source>
        <strain evidence="2">3907-1M</strain>
    </source>
</reference>
<dbReference type="Gene3D" id="3.40.50.300">
    <property type="entry name" value="P-loop containing nucleotide triphosphate hydrolases"/>
    <property type="match status" value="1"/>
</dbReference>
<dbReference type="PANTHER" id="PTHR43384">
    <property type="entry name" value="SEPTUM SITE-DETERMINING PROTEIN MIND HOMOLOG, CHLOROPLASTIC-RELATED"/>
    <property type="match status" value="1"/>
</dbReference>
<dbReference type="InterPro" id="IPR050625">
    <property type="entry name" value="ParA/MinD_ATPase"/>
</dbReference>
<dbReference type="GO" id="GO:0016887">
    <property type="term" value="F:ATP hydrolysis activity"/>
    <property type="evidence" value="ECO:0007669"/>
    <property type="project" value="TreeGrafter"/>
</dbReference>
<sequence>MSYFIVFAGKGGTGKSTLAAFTVKYLSERKLGPVLVVDADPNYCLPELLGVEIKETVASVRDNALKEKPEGMSLDEWLEIQINRVVEEAEGFDLIVMGRPEGSGCYCAVNNVLKRILQEIAEHYRYIVVDNEAGMEHISRGILNKVDLLFIVSTFTKTGIQAALRINELIKELNINPEKKLLIINMAFREFEDSEEEELLKHFDSIYYVFFDKDFLKLSEKGRNVFSLPKGEAIWVNFKWILEETVEQKI</sequence>
<dbReference type="SUPFAM" id="SSF52540">
    <property type="entry name" value="P-loop containing nucleoside triphosphate hydrolases"/>
    <property type="match status" value="1"/>
</dbReference>
<evidence type="ECO:0000313" key="2">
    <source>
        <dbReference type="EMBL" id="XCH45938.1"/>
    </source>
</evidence>
<feature type="domain" description="CobQ/CobB/MinD/ParA nucleotide binding" evidence="1">
    <location>
        <begin position="5"/>
        <end position="201"/>
    </location>
</feature>
<protein>
    <submittedName>
        <fullName evidence="2">AAA family ATPase</fullName>
    </submittedName>
</protein>
<name>A0AAU8GU11_9BACT</name>
<dbReference type="AlphaFoldDB" id="A0AAU8GU11"/>
<dbReference type="EMBL" id="CP144373">
    <property type="protein sequence ID" value="XCH45938.1"/>
    <property type="molecule type" value="Genomic_DNA"/>
</dbReference>
<dbReference type="GO" id="GO:0009898">
    <property type="term" value="C:cytoplasmic side of plasma membrane"/>
    <property type="evidence" value="ECO:0007669"/>
    <property type="project" value="TreeGrafter"/>
</dbReference>
<dbReference type="InterPro" id="IPR014433">
    <property type="entry name" value="CooC"/>
</dbReference>